<evidence type="ECO:0000256" key="1">
    <source>
        <dbReference type="SAM" id="Phobius"/>
    </source>
</evidence>
<protein>
    <submittedName>
        <fullName evidence="2">Uncharacterized protein</fullName>
    </submittedName>
</protein>
<dbReference type="EMBL" id="AZIL01003560">
    <property type="protein sequence ID" value="EWM19976.1"/>
    <property type="molecule type" value="Genomic_DNA"/>
</dbReference>
<gene>
    <name evidence="2" type="ORF">Naga_102519g1</name>
</gene>
<sequence>MALYMRRGRPFPRVSFLPDSNFQNFKILNFHLFFENSDVHPTRLPLATTKAIPPLFLFPHRLLPPFLLPCPAAKIHLFHHSPSLLVPFNIFLLLPLDSHLFYLFLPFISSFLLLLLFILSKNPVLPGSRHFFPLPFPYQAR</sequence>
<organism evidence="2 3">
    <name type="scientific">Nannochloropsis gaditana</name>
    <dbReference type="NCBI Taxonomy" id="72520"/>
    <lineage>
        <taxon>Eukaryota</taxon>
        <taxon>Sar</taxon>
        <taxon>Stramenopiles</taxon>
        <taxon>Ochrophyta</taxon>
        <taxon>Eustigmatophyceae</taxon>
        <taxon>Eustigmatales</taxon>
        <taxon>Monodopsidaceae</taxon>
        <taxon>Nannochloropsis</taxon>
    </lineage>
</organism>
<dbReference type="AlphaFoldDB" id="W7TIA2"/>
<feature type="transmembrane region" description="Helical" evidence="1">
    <location>
        <begin position="100"/>
        <end position="119"/>
    </location>
</feature>
<comment type="caution">
    <text evidence="2">The sequence shown here is derived from an EMBL/GenBank/DDBJ whole genome shotgun (WGS) entry which is preliminary data.</text>
</comment>
<keyword evidence="3" id="KW-1185">Reference proteome</keyword>
<keyword evidence="1" id="KW-1133">Transmembrane helix</keyword>
<evidence type="ECO:0000313" key="2">
    <source>
        <dbReference type="EMBL" id="EWM19976.1"/>
    </source>
</evidence>
<keyword evidence="1" id="KW-0812">Transmembrane</keyword>
<accession>W7TIA2</accession>
<keyword evidence="1" id="KW-0472">Membrane</keyword>
<dbReference type="Proteomes" id="UP000019335">
    <property type="component" value="Unassembled WGS sequence"/>
</dbReference>
<name>W7TIA2_9STRA</name>
<reference evidence="2 3" key="1">
    <citation type="journal article" date="2014" name="Mol. Plant">
        <title>Chromosome Scale Genome Assembly and Transcriptome Profiling of Nannochloropsis gaditana in Nitrogen Depletion.</title>
        <authorList>
            <person name="Corteggiani Carpinelli E."/>
            <person name="Telatin A."/>
            <person name="Vitulo N."/>
            <person name="Forcato C."/>
            <person name="D'Angelo M."/>
            <person name="Schiavon R."/>
            <person name="Vezzi A."/>
            <person name="Giacometti G.M."/>
            <person name="Morosinotto T."/>
            <person name="Valle G."/>
        </authorList>
    </citation>
    <scope>NUCLEOTIDE SEQUENCE [LARGE SCALE GENOMIC DNA]</scope>
    <source>
        <strain evidence="2 3">B-31</strain>
    </source>
</reference>
<evidence type="ECO:0000313" key="3">
    <source>
        <dbReference type="Proteomes" id="UP000019335"/>
    </source>
</evidence>
<proteinExistence type="predicted"/>